<sequence length="91" mass="10084">MTIALSVVFRHCVLAGKGKTEKSQTQFTLESKRIAHDLQEAEADKAVASRDMGSLQSTLFTMQQSIQTIDSNIDKLNLCMDISSKLDQHAE</sequence>
<protein>
    <submittedName>
        <fullName evidence="1">Uncharacterized protein</fullName>
    </submittedName>
</protein>
<organism evidence="1 2">
    <name type="scientific">Pleurodeles waltl</name>
    <name type="common">Iberian ribbed newt</name>
    <dbReference type="NCBI Taxonomy" id="8319"/>
    <lineage>
        <taxon>Eukaryota</taxon>
        <taxon>Metazoa</taxon>
        <taxon>Chordata</taxon>
        <taxon>Craniata</taxon>
        <taxon>Vertebrata</taxon>
        <taxon>Euteleostomi</taxon>
        <taxon>Amphibia</taxon>
        <taxon>Batrachia</taxon>
        <taxon>Caudata</taxon>
        <taxon>Salamandroidea</taxon>
        <taxon>Salamandridae</taxon>
        <taxon>Pleurodelinae</taxon>
        <taxon>Pleurodeles</taxon>
    </lineage>
</organism>
<evidence type="ECO:0000313" key="1">
    <source>
        <dbReference type="EMBL" id="KAJ1204471.1"/>
    </source>
</evidence>
<comment type="caution">
    <text evidence="1">The sequence shown here is derived from an EMBL/GenBank/DDBJ whole genome shotgun (WGS) entry which is preliminary data.</text>
</comment>
<proteinExistence type="predicted"/>
<dbReference type="Proteomes" id="UP001066276">
    <property type="component" value="Chromosome 2_1"/>
</dbReference>
<keyword evidence="2" id="KW-1185">Reference proteome</keyword>
<name>A0AAV7VUL4_PLEWA</name>
<reference evidence="1" key="1">
    <citation type="journal article" date="2022" name="bioRxiv">
        <title>Sequencing and chromosome-scale assembly of the giantPleurodeles waltlgenome.</title>
        <authorList>
            <person name="Brown T."/>
            <person name="Elewa A."/>
            <person name="Iarovenko S."/>
            <person name="Subramanian E."/>
            <person name="Araus A.J."/>
            <person name="Petzold A."/>
            <person name="Susuki M."/>
            <person name="Suzuki K.-i.T."/>
            <person name="Hayashi T."/>
            <person name="Toyoda A."/>
            <person name="Oliveira C."/>
            <person name="Osipova E."/>
            <person name="Leigh N.D."/>
            <person name="Simon A."/>
            <person name="Yun M.H."/>
        </authorList>
    </citation>
    <scope>NUCLEOTIDE SEQUENCE</scope>
    <source>
        <strain evidence="1">20211129_DDA</strain>
        <tissue evidence="1">Liver</tissue>
    </source>
</reference>
<gene>
    <name evidence="1" type="ORF">NDU88_008248</name>
</gene>
<dbReference type="AlphaFoldDB" id="A0AAV7VUL4"/>
<accession>A0AAV7VUL4</accession>
<evidence type="ECO:0000313" key="2">
    <source>
        <dbReference type="Proteomes" id="UP001066276"/>
    </source>
</evidence>
<dbReference type="EMBL" id="JANPWB010000003">
    <property type="protein sequence ID" value="KAJ1204471.1"/>
    <property type="molecule type" value="Genomic_DNA"/>
</dbReference>